<dbReference type="Gene3D" id="3.20.20.70">
    <property type="entry name" value="Aldolase class I"/>
    <property type="match status" value="1"/>
</dbReference>
<evidence type="ECO:0000256" key="1">
    <source>
        <dbReference type="ARBA" id="ARBA00022485"/>
    </source>
</evidence>
<dbReference type="PANTHER" id="PTHR42836">
    <property type="entry name" value="7-CARBOXY-7-DEAZAGUANINE SYNTHASE"/>
    <property type="match status" value="1"/>
</dbReference>
<gene>
    <name evidence="8" type="primary">queE</name>
    <name evidence="10" type="ORF">JIV24_13880</name>
</gene>
<feature type="binding site" evidence="8">
    <location>
        <position position="52"/>
    </location>
    <ligand>
        <name>substrate</name>
    </ligand>
</feature>
<dbReference type="RefSeq" id="WP_200465655.1">
    <property type="nucleotide sequence ID" value="NZ_JAENRR010000034.1"/>
</dbReference>
<keyword evidence="3 8" id="KW-0479">Metal-binding</keyword>
<protein>
    <recommendedName>
        <fullName evidence="8">7-carboxy-7-deazaguanine synthase</fullName>
        <shortName evidence="8">CDG synthase</shortName>
        <ecNumber evidence="8">4.3.99.3</ecNumber>
    </recommendedName>
    <alternativeName>
        <fullName evidence="8">Queuosine biosynthesis protein QueE</fullName>
    </alternativeName>
</protein>
<comment type="caution">
    <text evidence="10">The sequence shown here is derived from an EMBL/GenBank/DDBJ whole genome shotgun (WGS) entry which is preliminary data.</text>
</comment>
<name>A0ABS1HMF0_9BACT</name>
<dbReference type="InterPro" id="IPR013785">
    <property type="entry name" value="Aldolase_TIM"/>
</dbReference>
<comment type="subunit">
    <text evidence="8">Homodimer.</text>
</comment>
<evidence type="ECO:0000256" key="5">
    <source>
        <dbReference type="ARBA" id="ARBA00023004"/>
    </source>
</evidence>
<dbReference type="EMBL" id="JAENRR010000034">
    <property type="protein sequence ID" value="MBK3518428.1"/>
    <property type="molecule type" value="Genomic_DNA"/>
</dbReference>
<keyword evidence="5 8" id="KW-0408">Iron</keyword>
<sequence>MEKLILAKEGVFPVVKDWNGELLEDTPKTGLQIPGTIQGEGKLAGVPSLFIRFSGCNLRCIWQMEDGTYSRCDTRYASFQPNETIELEVDKVVDWVRHNLGNTKHVVITGGEPLLQKRALSQLCQKLKEQLQVHITIESNGSIYDADVAAWVDLFSISPKLSNSVPNADKLAMFGLKEGVVFRKHNQTRLNIEALQSYIDLCNTSDKELQLKFVVGRKEDYKEIQADFIGQLNNCKASDILLMPLGATKVEISRSSPMVLKMAIENGWRFSPRVHIELFGSKSGV</sequence>
<evidence type="ECO:0000256" key="7">
    <source>
        <dbReference type="ARBA" id="ARBA00023239"/>
    </source>
</evidence>
<dbReference type="SUPFAM" id="SSF102114">
    <property type="entry name" value="Radical SAM enzymes"/>
    <property type="match status" value="1"/>
</dbReference>
<feature type="binding site" evidence="8">
    <location>
        <position position="60"/>
    </location>
    <ligand>
        <name>[4Fe-4S] cluster</name>
        <dbReference type="ChEBI" id="CHEBI:49883"/>
        <note>4Fe-4S-S-AdoMet</note>
    </ligand>
</feature>
<dbReference type="InterPro" id="IPR058240">
    <property type="entry name" value="rSAM_sf"/>
</dbReference>
<keyword evidence="6 8" id="KW-0411">Iron-sulfur</keyword>
<feature type="domain" description="Radical SAM core" evidence="9">
    <location>
        <begin position="43"/>
        <end position="282"/>
    </location>
</feature>
<feature type="binding site" evidence="8">
    <location>
        <position position="72"/>
    </location>
    <ligand>
        <name>[4Fe-4S] cluster</name>
        <dbReference type="ChEBI" id="CHEBI:49883"/>
        <note>4Fe-4S-S-AdoMet</note>
    </ligand>
</feature>
<comment type="cofactor">
    <cofactor evidence="8">
        <name>[4Fe-4S] cluster</name>
        <dbReference type="ChEBI" id="CHEBI:49883"/>
    </cofactor>
    <text evidence="8">Binds 1 [4Fe-4S] cluster. The cluster is coordinated with 3 cysteines and an exchangeable S-adenosyl-L-methionine.</text>
</comment>
<feature type="binding site" evidence="8">
    <location>
        <position position="109"/>
    </location>
    <ligand>
        <name>substrate</name>
    </ligand>
</feature>
<comment type="cofactor">
    <cofactor evidence="8">
        <name>S-adenosyl-L-methionine</name>
        <dbReference type="ChEBI" id="CHEBI:59789"/>
    </cofactor>
    <text evidence="8">Binds 1 S-adenosyl-L-methionine per subunit.</text>
</comment>
<comment type="similarity">
    <text evidence="8">Belongs to the radical SAM superfamily. 7-carboxy-7-deazaguanine synthase family.</text>
</comment>
<keyword evidence="4 8" id="KW-0460">Magnesium</keyword>
<accession>A0ABS1HMF0</accession>
<keyword evidence="8" id="KW-0671">Queuosine biosynthesis</keyword>
<dbReference type="Proteomes" id="UP000605676">
    <property type="component" value="Unassembled WGS sequence"/>
</dbReference>
<dbReference type="Pfam" id="PF04055">
    <property type="entry name" value="Radical_SAM"/>
    <property type="match status" value="1"/>
</dbReference>
<evidence type="ECO:0000256" key="2">
    <source>
        <dbReference type="ARBA" id="ARBA00022691"/>
    </source>
</evidence>
<comment type="pathway">
    <text evidence="8">Purine metabolism; 7-cyano-7-deazaguanine biosynthesis.</text>
</comment>
<evidence type="ECO:0000256" key="4">
    <source>
        <dbReference type="ARBA" id="ARBA00022842"/>
    </source>
</evidence>
<evidence type="ECO:0000256" key="6">
    <source>
        <dbReference type="ARBA" id="ARBA00023014"/>
    </source>
</evidence>
<evidence type="ECO:0000256" key="3">
    <source>
        <dbReference type="ARBA" id="ARBA00022723"/>
    </source>
</evidence>
<evidence type="ECO:0000256" key="8">
    <source>
        <dbReference type="HAMAP-Rule" id="MF_00917"/>
    </source>
</evidence>
<comment type="cofactor">
    <cofactor evidence="8">
        <name>Mg(2+)</name>
        <dbReference type="ChEBI" id="CHEBI:18420"/>
    </cofactor>
</comment>
<comment type="catalytic activity">
    <reaction evidence="8">
        <text>6-carboxy-5,6,7,8-tetrahydropterin + H(+) = 7-carboxy-7-carbaguanine + NH4(+)</text>
        <dbReference type="Rhea" id="RHEA:27974"/>
        <dbReference type="ChEBI" id="CHEBI:15378"/>
        <dbReference type="ChEBI" id="CHEBI:28938"/>
        <dbReference type="ChEBI" id="CHEBI:61032"/>
        <dbReference type="ChEBI" id="CHEBI:61036"/>
        <dbReference type="EC" id="4.3.99.3"/>
    </reaction>
</comment>
<feature type="binding site" evidence="8">
    <location>
        <position position="56"/>
    </location>
    <ligand>
        <name>[4Fe-4S] cluster</name>
        <dbReference type="ChEBI" id="CHEBI:49883"/>
        <note>4Fe-4S-S-AdoMet</note>
    </ligand>
</feature>
<dbReference type="PROSITE" id="PS51918">
    <property type="entry name" value="RADICAL_SAM"/>
    <property type="match status" value="1"/>
</dbReference>
<dbReference type="EC" id="4.3.99.3" evidence="8"/>
<comment type="caution">
    <text evidence="8">Lacks conserved residue(s) required for the propagation of feature annotation.</text>
</comment>
<dbReference type="InterPro" id="IPR007197">
    <property type="entry name" value="rSAM"/>
</dbReference>
<keyword evidence="2 8" id="KW-0949">S-adenosyl-L-methionine</keyword>
<comment type="function">
    <text evidence="8">Catalyzes the complex heterocyclic radical-mediated conversion of 6-carboxy-5,6,7,8-tetrahydropterin (CPH4) to 7-carboxy-7-deazaguanine (CDG), a step common to the biosynthetic pathways of all 7-deazapurine-containing compounds.</text>
</comment>
<organism evidence="10 11">
    <name type="scientific">Carboxylicivirga marina</name>
    <dbReference type="NCBI Taxonomy" id="2800988"/>
    <lineage>
        <taxon>Bacteria</taxon>
        <taxon>Pseudomonadati</taxon>
        <taxon>Bacteroidota</taxon>
        <taxon>Bacteroidia</taxon>
        <taxon>Marinilabiliales</taxon>
        <taxon>Marinilabiliaceae</taxon>
        <taxon>Carboxylicivirga</taxon>
    </lineage>
</organism>
<dbReference type="HAMAP" id="MF_00917">
    <property type="entry name" value="QueE"/>
    <property type="match status" value="1"/>
</dbReference>
<dbReference type="CDD" id="cd01335">
    <property type="entry name" value="Radical_SAM"/>
    <property type="match status" value="1"/>
</dbReference>
<dbReference type="InterPro" id="IPR024924">
    <property type="entry name" value="7-CO-7-deazaguanine_synth-like"/>
</dbReference>
<feature type="binding site" evidence="8">
    <location>
        <position position="111"/>
    </location>
    <ligand>
        <name>S-adenosyl-L-methionine</name>
        <dbReference type="ChEBI" id="CHEBI:59789"/>
    </ligand>
</feature>
<keyword evidence="1 8" id="KW-0004">4Fe-4S</keyword>
<reference evidence="10 11" key="1">
    <citation type="submission" date="2021-01" db="EMBL/GenBank/DDBJ databases">
        <title>Carboxyliciviraga sp.nov., isolated from coastal sediments.</title>
        <authorList>
            <person name="Lu D."/>
            <person name="Zhang T."/>
        </authorList>
    </citation>
    <scope>NUCLEOTIDE SEQUENCE [LARGE SCALE GENOMIC DNA]</scope>
    <source>
        <strain evidence="10 11">N1Y132</strain>
    </source>
</reference>
<evidence type="ECO:0000259" key="9">
    <source>
        <dbReference type="PROSITE" id="PS51918"/>
    </source>
</evidence>
<keyword evidence="11" id="KW-1185">Reference proteome</keyword>
<proteinExistence type="inferred from homology"/>
<feature type="binding site" evidence="8">
    <location>
        <begin position="37"/>
        <end position="39"/>
    </location>
    <ligand>
        <name>substrate</name>
    </ligand>
</feature>
<feature type="binding site" evidence="8">
    <location>
        <begin position="158"/>
        <end position="160"/>
    </location>
    <ligand>
        <name>S-adenosyl-L-methionine</name>
        <dbReference type="ChEBI" id="CHEBI:59789"/>
    </ligand>
</feature>
<evidence type="ECO:0000313" key="10">
    <source>
        <dbReference type="EMBL" id="MBK3518428.1"/>
    </source>
</evidence>
<evidence type="ECO:0000313" key="11">
    <source>
        <dbReference type="Proteomes" id="UP000605676"/>
    </source>
</evidence>
<keyword evidence="7 8" id="KW-0456">Lyase</keyword>
<dbReference type="PANTHER" id="PTHR42836:SF1">
    <property type="entry name" value="7-CARBOXY-7-DEAZAGUANINE SYNTHASE"/>
    <property type="match status" value="1"/>
</dbReference>
<feature type="binding site" evidence="8">
    <location>
        <position position="74"/>
    </location>
    <ligand>
        <name>Mg(2+)</name>
        <dbReference type="ChEBI" id="CHEBI:18420"/>
    </ligand>
</feature>